<feature type="compositionally biased region" description="Gly residues" evidence="2">
    <location>
        <begin position="86"/>
        <end position="95"/>
    </location>
</feature>
<feature type="coiled-coil region" evidence="1">
    <location>
        <begin position="50"/>
        <end position="77"/>
    </location>
</feature>
<feature type="compositionally biased region" description="Low complexity" evidence="2">
    <location>
        <begin position="188"/>
        <end position="202"/>
    </location>
</feature>
<name>A0A2V3U2B5_9HYPH</name>
<feature type="region of interest" description="Disordered" evidence="2">
    <location>
        <begin position="85"/>
        <end position="147"/>
    </location>
</feature>
<proteinExistence type="predicted"/>
<dbReference type="Pfam" id="PF09849">
    <property type="entry name" value="DUF2076"/>
    <property type="match status" value="1"/>
</dbReference>
<organism evidence="3 4">
    <name type="scientific">Chelatococcus asaccharovorans</name>
    <dbReference type="NCBI Taxonomy" id="28210"/>
    <lineage>
        <taxon>Bacteria</taxon>
        <taxon>Pseudomonadati</taxon>
        <taxon>Pseudomonadota</taxon>
        <taxon>Alphaproteobacteria</taxon>
        <taxon>Hyphomicrobiales</taxon>
        <taxon>Chelatococcaceae</taxon>
        <taxon>Chelatococcus</taxon>
    </lineage>
</organism>
<keyword evidence="1" id="KW-0175">Coiled coil</keyword>
<dbReference type="EMBL" id="QJJK01000008">
    <property type="protein sequence ID" value="PXW56555.1"/>
    <property type="molecule type" value="Genomic_DNA"/>
</dbReference>
<feature type="region of interest" description="Disordered" evidence="2">
    <location>
        <begin position="187"/>
        <end position="247"/>
    </location>
</feature>
<dbReference type="OrthoDB" id="122910at2"/>
<dbReference type="Proteomes" id="UP000248021">
    <property type="component" value="Unassembled WGS sequence"/>
</dbReference>
<gene>
    <name evidence="3" type="ORF">C7450_108307</name>
</gene>
<dbReference type="InterPro" id="IPR018648">
    <property type="entry name" value="DUF2076"/>
</dbReference>
<evidence type="ECO:0000313" key="3">
    <source>
        <dbReference type="EMBL" id="PXW56555.1"/>
    </source>
</evidence>
<feature type="compositionally biased region" description="Acidic residues" evidence="2">
    <location>
        <begin position="225"/>
        <end position="236"/>
    </location>
</feature>
<evidence type="ECO:0000256" key="2">
    <source>
        <dbReference type="SAM" id="MobiDB-lite"/>
    </source>
</evidence>
<dbReference type="RefSeq" id="WP_110376279.1">
    <property type="nucleotide sequence ID" value="NZ_JAHBRY010000001.1"/>
</dbReference>
<keyword evidence="4" id="KW-1185">Reference proteome</keyword>
<comment type="caution">
    <text evidence="3">The sequence shown here is derived from an EMBL/GenBank/DDBJ whole genome shotgun (WGS) entry which is preliminary data.</text>
</comment>
<accession>A0A2V3U2B5</accession>
<dbReference type="AlphaFoldDB" id="A0A2V3U2B5"/>
<evidence type="ECO:0000256" key="1">
    <source>
        <dbReference type="SAM" id="Coils"/>
    </source>
</evidence>
<sequence length="247" mass="24794">MNEQEKEVIGGIFDRLRQADNQPRDPEAEAFIRERVAAQPAAPYILAQVVHVQEQALANLNQRVAALEAELAEARNAPQAQQAGGFLSGLFGGGASSAPTHPSAPPAAPEPAAGSRPTGVDAQGAQPASGPWGGANAPGFGAGGNGPWGQRGGGGFLSSALTTAAGVAGGLVAGNLLASAFGLGSHGQAQAQTPSQPAADTASATPANDTADDRDQADDPRIDEANYDDSDDDDGGYDTGSDTSDWL</sequence>
<evidence type="ECO:0000313" key="4">
    <source>
        <dbReference type="Proteomes" id="UP000248021"/>
    </source>
</evidence>
<protein>
    <recommendedName>
        <fullName evidence="5">DUF2076 domain-containing protein</fullName>
    </recommendedName>
</protein>
<evidence type="ECO:0008006" key="5">
    <source>
        <dbReference type="Google" id="ProtNLM"/>
    </source>
</evidence>
<feature type="compositionally biased region" description="Basic and acidic residues" evidence="2">
    <location>
        <begin position="211"/>
        <end position="224"/>
    </location>
</feature>
<reference evidence="3 4" key="1">
    <citation type="submission" date="2018-05" db="EMBL/GenBank/DDBJ databases">
        <title>Genomic Encyclopedia of Type Strains, Phase IV (KMG-IV): sequencing the most valuable type-strain genomes for metagenomic binning, comparative biology and taxonomic classification.</title>
        <authorList>
            <person name="Goeker M."/>
        </authorList>
    </citation>
    <scope>NUCLEOTIDE SEQUENCE [LARGE SCALE GENOMIC DNA]</scope>
    <source>
        <strain evidence="3 4">DSM 6462</strain>
    </source>
</reference>